<dbReference type="STRING" id="54915.ADS79_06180"/>
<dbReference type="FunFam" id="3.40.50.300:FF:002125">
    <property type="entry name" value="ATP-dependent helicase HrpB"/>
    <property type="match status" value="1"/>
</dbReference>
<dbReference type="GO" id="GO:0004386">
    <property type="term" value="F:helicase activity"/>
    <property type="evidence" value="ECO:0007669"/>
    <property type="project" value="UniProtKB-KW"/>
</dbReference>
<dbReference type="InterPro" id="IPR011545">
    <property type="entry name" value="DEAD/DEAH_box_helicase_dom"/>
</dbReference>
<evidence type="ECO:0000256" key="5">
    <source>
        <dbReference type="SAM" id="MobiDB-lite"/>
    </source>
</evidence>
<feature type="domain" description="Helicase ATP-binding" evidence="6">
    <location>
        <begin position="14"/>
        <end position="178"/>
    </location>
</feature>
<dbReference type="InterPro" id="IPR013689">
    <property type="entry name" value="RNA_helicase_ATP-dep_HrpB_C"/>
</dbReference>
<evidence type="ECO:0000256" key="4">
    <source>
        <dbReference type="ARBA" id="ARBA00022840"/>
    </source>
</evidence>
<dbReference type="EMBL" id="BJON01000013">
    <property type="protein sequence ID" value="GED69655.1"/>
    <property type="molecule type" value="Genomic_DNA"/>
</dbReference>
<dbReference type="InterPro" id="IPR007502">
    <property type="entry name" value="Helicase-assoc_dom"/>
</dbReference>
<dbReference type="Proteomes" id="UP000036834">
    <property type="component" value="Unassembled WGS sequence"/>
</dbReference>
<reference evidence="9" key="2">
    <citation type="submission" date="2015-07" db="EMBL/GenBank/DDBJ databases">
        <title>MeaNS - Measles Nucleotide Surveillance Program.</title>
        <authorList>
            <person name="Tran T."/>
            <person name="Druce J."/>
        </authorList>
    </citation>
    <scope>NUCLEOTIDE SEQUENCE</scope>
    <source>
        <strain evidence="9">DSM 9887</strain>
    </source>
</reference>
<dbReference type="SMART" id="SM00487">
    <property type="entry name" value="DEXDc"/>
    <property type="match status" value="1"/>
</dbReference>
<dbReference type="Gene3D" id="3.40.50.300">
    <property type="entry name" value="P-loop containing nucleotide triphosphate hydrolases"/>
    <property type="match status" value="2"/>
</dbReference>
<dbReference type="GO" id="GO:0005524">
    <property type="term" value="F:ATP binding"/>
    <property type="evidence" value="ECO:0007669"/>
    <property type="project" value="UniProtKB-KW"/>
</dbReference>
<dbReference type="EMBL" id="LGIQ01000005">
    <property type="protein sequence ID" value="KNB73530.1"/>
    <property type="molecule type" value="Genomic_DNA"/>
</dbReference>
<dbReference type="PROSITE" id="PS51192">
    <property type="entry name" value="HELICASE_ATP_BIND_1"/>
    <property type="match status" value="1"/>
</dbReference>
<gene>
    <name evidence="8" type="primary">hrpB</name>
    <name evidence="9" type="ORF">ADS79_06180</name>
    <name evidence="8" type="ORF">BRE01_33570</name>
</gene>
<dbReference type="PROSITE" id="PS51194">
    <property type="entry name" value="HELICASE_CTER"/>
    <property type="match status" value="1"/>
</dbReference>
<dbReference type="Pfam" id="PF00271">
    <property type="entry name" value="Helicase_C"/>
    <property type="match status" value="1"/>
</dbReference>
<dbReference type="GO" id="GO:0003676">
    <property type="term" value="F:nucleic acid binding"/>
    <property type="evidence" value="ECO:0007669"/>
    <property type="project" value="InterPro"/>
</dbReference>
<dbReference type="PATRIC" id="fig|54915.3.peg.6656"/>
<evidence type="ECO:0000259" key="7">
    <source>
        <dbReference type="PROSITE" id="PS51194"/>
    </source>
</evidence>
<evidence type="ECO:0000256" key="1">
    <source>
        <dbReference type="ARBA" id="ARBA00022741"/>
    </source>
</evidence>
<name>A0A0K9YZ54_9BACL</name>
<comment type="caution">
    <text evidence="9">The sequence shown here is derived from an EMBL/GenBank/DDBJ whole genome shotgun (WGS) entry which is preliminary data.</text>
</comment>
<dbReference type="NCBIfam" id="TIGR01970">
    <property type="entry name" value="DEAH_box_HrpB"/>
    <property type="match status" value="1"/>
</dbReference>
<dbReference type="SUPFAM" id="SSF52540">
    <property type="entry name" value="P-loop containing nucleoside triphosphate hydrolases"/>
    <property type="match status" value="2"/>
</dbReference>
<dbReference type="InterPro" id="IPR001650">
    <property type="entry name" value="Helicase_C-like"/>
</dbReference>
<evidence type="ECO:0000259" key="6">
    <source>
        <dbReference type="PROSITE" id="PS51192"/>
    </source>
</evidence>
<evidence type="ECO:0000313" key="9">
    <source>
        <dbReference type="EMBL" id="KNB73530.1"/>
    </source>
</evidence>
<reference evidence="10" key="1">
    <citation type="submission" date="2015-07" db="EMBL/GenBank/DDBJ databases">
        <title>Genome sequencing project for genomic taxonomy and phylogenomics of Bacillus-like bacteria.</title>
        <authorList>
            <person name="Liu B."/>
            <person name="Wang J."/>
            <person name="Zhu Y."/>
            <person name="Liu G."/>
            <person name="Chen Q."/>
            <person name="Chen Z."/>
            <person name="Lan J."/>
            <person name="Che J."/>
            <person name="Ge C."/>
            <person name="Shi H."/>
            <person name="Pan Z."/>
            <person name="Liu X."/>
        </authorList>
    </citation>
    <scope>NUCLEOTIDE SEQUENCE [LARGE SCALE GENOMIC DNA]</scope>
    <source>
        <strain evidence="10">DSM 9887</strain>
    </source>
</reference>
<evidence type="ECO:0000313" key="8">
    <source>
        <dbReference type="EMBL" id="GED69655.1"/>
    </source>
</evidence>
<dbReference type="PANTHER" id="PTHR43519">
    <property type="entry name" value="ATP-DEPENDENT RNA HELICASE HRPB"/>
    <property type="match status" value="1"/>
</dbReference>
<sequence>MNQLPIDQVLPRLKAVLQETTSAVLVASPGAGKTTRVPLSLLDEPWLAGRKILMLTPRRLAARASASFMATLLGEKVGETVGYRVKMDAKVGPHTRIEVITEGVLTRMLQADPALEGVGLILFDEFHERNLNADLGLALSLQARSLFCEDLRILIMSATLDAEPVAALLGDAPVLVSEGRQYPVETRFLARPLEGRVEPELVKVIGHAHRAESGDILVFLPGVGEIRRVEALLQEAGLDAGTQITPLYGALSQEAQDRAIRRANPGVRKIVLSTSIAETSLTVEGVRIVIDSGLMRVPRFSPRTGMTRLETIKVSKASADQRRGRAGRLESGICYRMWTEQEDRVLIAQQLPEIKEADLAPLALELAAWGVADTDELSWLDLPPKAAMAQAGELLQQLGAMDAGKRITQHGRQLAQMGLHPRLGHMIWKSGELGLRSLACELAVLIGERDIVRGRGATQDADLQLRVELLRVIGHHGHHKKMDRAQLGELQIDEGVCRRIWEEAAQLKRQWAASEKQPLAQASKDVSATGRLLALAYPDRIAQRRGDGRYLLRNGRGAAFAWEQPLAYEKYVVAAMLDDQGADSRITLAARLEESDLEHDCASEIREEHVWWERSTQSVRARIRKHLGALTIWEAPSAMADPDAVLHALLGGIAEQGLDLLPWDRHARQLAQRLQFMHKLDAAWPDASEEALIRSLPEWLGPHVYGWKRLDELRSLSLSSILESMLSWDQRRELDENAPTHIVVPSGSRIPVDYSHSGAPVLSVRLQELFGWQDTPRIGRGRVPLTLHLLSPAHRPVQVTQDLSSFWKNTYFEVKKDLKGRYPKHYWPDDPLQAMPTNRTRPRPRT</sequence>
<feature type="domain" description="Helicase C-terminal" evidence="7">
    <location>
        <begin position="196"/>
        <end position="370"/>
    </location>
</feature>
<dbReference type="InterPro" id="IPR010225">
    <property type="entry name" value="HrpB"/>
</dbReference>
<keyword evidence="2" id="KW-0378">Hydrolase</keyword>
<protein>
    <submittedName>
        <fullName evidence="8 9">ATP-dependent helicase</fullName>
    </submittedName>
</protein>
<keyword evidence="3 9" id="KW-0347">Helicase</keyword>
<dbReference type="Pfam" id="PF00270">
    <property type="entry name" value="DEAD"/>
    <property type="match status" value="1"/>
</dbReference>
<dbReference type="Gene3D" id="1.20.120.1080">
    <property type="match status" value="1"/>
</dbReference>
<dbReference type="CDD" id="cd18791">
    <property type="entry name" value="SF2_C_RHA"/>
    <property type="match status" value="1"/>
</dbReference>
<feature type="region of interest" description="Disordered" evidence="5">
    <location>
        <begin position="825"/>
        <end position="846"/>
    </location>
</feature>
<organism evidence="9 10">
    <name type="scientific">Brevibacillus reuszeri</name>
    <dbReference type="NCBI Taxonomy" id="54915"/>
    <lineage>
        <taxon>Bacteria</taxon>
        <taxon>Bacillati</taxon>
        <taxon>Bacillota</taxon>
        <taxon>Bacilli</taxon>
        <taxon>Bacillales</taxon>
        <taxon>Paenibacillaceae</taxon>
        <taxon>Brevibacillus</taxon>
    </lineage>
</organism>
<reference evidence="8 11" key="3">
    <citation type="submission" date="2019-06" db="EMBL/GenBank/DDBJ databases">
        <title>Whole genome shotgun sequence of Brevibacillus reuszeri NBRC 15719.</title>
        <authorList>
            <person name="Hosoyama A."/>
            <person name="Uohara A."/>
            <person name="Ohji S."/>
            <person name="Ichikawa N."/>
        </authorList>
    </citation>
    <scope>NUCLEOTIDE SEQUENCE [LARGE SCALE GENOMIC DNA]</scope>
    <source>
        <strain evidence="8 11">NBRC 15719</strain>
    </source>
</reference>
<keyword evidence="1" id="KW-0547">Nucleotide-binding</keyword>
<evidence type="ECO:0000313" key="10">
    <source>
        <dbReference type="Proteomes" id="UP000036834"/>
    </source>
</evidence>
<dbReference type="GO" id="GO:0016787">
    <property type="term" value="F:hydrolase activity"/>
    <property type="evidence" value="ECO:0007669"/>
    <property type="project" value="UniProtKB-KW"/>
</dbReference>
<dbReference type="RefSeq" id="WP_049737535.1">
    <property type="nucleotide sequence ID" value="NZ_BJON01000013.1"/>
</dbReference>
<accession>A0A0K9YZ54</accession>
<dbReference type="Pfam" id="PF08482">
    <property type="entry name" value="HrpB_C"/>
    <property type="match status" value="1"/>
</dbReference>
<evidence type="ECO:0000256" key="2">
    <source>
        <dbReference type="ARBA" id="ARBA00022801"/>
    </source>
</evidence>
<dbReference type="PIRSF" id="PIRSF005496">
    <property type="entry name" value="ATP_hel_hrpB"/>
    <property type="match status" value="1"/>
</dbReference>
<dbReference type="AlphaFoldDB" id="A0A0K9YZ54"/>
<dbReference type="PANTHER" id="PTHR43519:SF1">
    <property type="entry name" value="ATP-DEPENDENT RNA HELICASE HRPB"/>
    <property type="match status" value="1"/>
</dbReference>
<keyword evidence="11" id="KW-1185">Reference proteome</keyword>
<dbReference type="SMART" id="SM00490">
    <property type="entry name" value="HELICc"/>
    <property type="match status" value="1"/>
</dbReference>
<evidence type="ECO:0000313" key="11">
    <source>
        <dbReference type="Proteomes" id="UP000319578"/>
    </source>
</evidence>
<dbReference type="InterPro" id="IPR014001">
    <property type="entry name" value="Helicase_ATP-bd"/>
</dbReference>
<keyword evidence="4" id="KW-0067">ATP-binding</keyword>
<dbReference type="CDD" id="cd17990">
    <property type="entry name" value="DEXHc_HrpB"/>
    <property type="match status" value="1"/>
</dbReference>
<dbReference type="SMART" id="SM00847">
    <property type="entry name" value="HA2"/>
    <property type="match status" value="1"/>
</dbReference>
<dbReference type="InterPro" id="IPR027417">
    <property type="entry name" value="P-loop_NTPase"/>
</dbReference>
<proteinExistence type="predicted"/>
<evidence type="ECO:0000256" key="3">
    <source>
        <dbReference type="ARBA" id="ARBA00022806"/>
    </source>
</evidence>
<dbReference type="OrthoDB" id="9808833at2"/>
<dbReference type="Proteomes" id="UP000319578">
    <property type="component" value="Unassembled WGS sequence"/>
</dbReference>
<dbReference type="InterPro" id="IPR049614">
    <property type="entry name" value="HrpB_DEXH"/>
</dbReference>